<evidence type="ECO:0000256" key="2">
    <source>
        <dbReference type="SAM" id="Phobius"/>
    </source>
</evidence>
<keyword evidence="5" id="KW-1185">Reference proteome</keyword>
<dbReference type="AlphaFoldDB" id="A0ABC9DF78"/>
<evidence type="ECO:0000256" key="1">
    <source>
        <dbReference type="ARBA" id="ARBA00006765"/>
    </source>
</evidence>
<dbReference type="Proteomes" id="UP001497457">
    <property type="component" value="Chromosome 33rd"/>
</dbReference>
<dbReference type="PANTHER" id="PTHR31495">
    <property type="entry name" value="PEROXYGENASE 3-RELATED"/>
    <property type="match status" value="1"/>
</dbReference>
<evidence type="ECO:0000313" key="4">
    <source>
        <dbReference type="EMBL" id="CAL5037887.1"/>
    </source>
</evidence>
<organism evidence="4 5">
    <name type="scientific">Urochloa decumbens</name>
    <dbReference type="NCBI Taxonomy" id="240449"/>
    <lineage>
        <taxon>Eukaryota</taxon>
        <taxon>Viridiplantae</taxon>
        <taxon>Streptophyta</taxon>
        <taxon>Embryophyta</taxon>
        <taxon>Tracheophyta</taxon>
        <taxon>Spermatophyta</taxon>
        <taxon>Magnoliopsida</taxon>
        <taxon>Liliopsida</taxon>
        <taxon>Poales</taxon>
        <taxon>Poaceae</taxon>
        <taxon>PACMAD clade</taxon>
        <taxon>Panicoideae</taxon>
        <taxon>Panicodae</taxon>
        <taxon>Paniceae</taxon>
        <taxon>Melinidinae</taxon>
        <taxon>Urochloa</taxon>
    </lineage>
</organism>
<dbReference type="InterPro" id="IPR002048">
    <property type="entry name" value="EF_hand_dom"/>
</dbReference>
<dbReference type="PANTHER" id="PTHR31495:SF4">
    <property type="entry name" value="OS06G0254600 PROTEIN"/>
    <property type="match status" value="1"/>
</dbReference>
<dbReference type="Pfam" id="PF05042">
    <property type="entry name" value="Caleosin"/>
    <property type="match status" value="1"/>
</dbReference>
<protein>
    <recommendedName>
        <fullName evidence="3">EF-hand domain-containing protein</fullName>
    </recommendedName>
</protein>
<dbReference type="PROSITE" id="PS50222">
    <property type="entry name" value="EF_HAND_2"/>
    <property type="match status" value="1"/>
</dbReference>
<feature type="domain" description="EF-hand" evidence="3">
    <location>
        <begin position="48"/>
        <end position="83"/>
    </location>
</feature>
<accession>A0ABC9DF78</accession>
<proteinExistence type="inferred from homology"/>
<keyword evidence="2" id="KW-1133">Transmembrane helix</keyword>
<evidence type="ECO:0000259" key="3">
    <source>
        <dbReference type="PROSITE" id="PS50222"/>
    </source>
</evidence>
<name>A0ABC9DF78_9POAL</name>
<comment type="similarity">
    <text evidence="1">Belongs to the caleosin family.</text>
</comment>
<dbReference type="InterPro" id="IPR007736">
    <property type="entry name" value="Caleosin-related"/>
</dbReference>
<keyword evidence="2" id="KW-0472">Membrane</keyword>
<dbReference type="EMBL" id="OZ075143">
    <property type="protein sequence ID" value="CAL5037887.1"/>
    <property type="molecule type" value="Genomic_DNA"/>
</dbReference>
<evidence type="ECO:0000313" key="5">
    <source>
        <dbReference type="Proteomes" id="UP001497457"/>
    </source>
</evidence>
<feature type="transmembrane region" description="Helical" evidence="2">
    <location>
        <begin position="6"/>
        <end position="26"/>
    </location>
</feature>
<sequence length="226" mass="25200">MAGRGQWPAVSIMNVLLTWIVCCNCVHGYMHFGRKLNAAALAKYHAGDNMTDLQHHVQFFDKNKDGIITLTESIQSFIAIGIEPVFATTAATATHAAFGPLTTPPGKLPSTNIHLSHIHGAIHASDTGAYNKKGMFVPENFDKIFKRHSHIKPNALAWWEIEGMLIANRDILQPWTWPAAELEWQLIYMLGKDSRGYLHKDTVRGIYDGSVFPKLAERTVTLHSEA</sequence>
<keyword evidence="2" id="KW-0812">Transmembrane</keyword>
<reference evidence="4" key="1">
    <citation type="submission" date="2024-10" db="EMBL/GenBank/DDBJ databases">
        <authorList>
            <person name="Ryan C."/>
        </authorList>
    </citation>
    <scope>NUCLEOTIDE SEQUENCE [LARGE SCALE GENOMIC DNA]</scope>
</reference>
<gene>
    <name evidence="4" type="ORF">URODEC1_LOCUS84746</name>
</gene>